<dbReference type="AlphaFoldDB" id="A0A067JE38"/>
<keyword evidence="1" id="KW-0812">Transmembrane</keyword>
<dbReference type="Proteomes" id="UP000027138">
    <property type="component" value="Unassembled WGS sequence"/>
</dbReference>
<protein>
    <submittedName>
        <fullName evidence="2">Uncharacterized protein</fullName>
    </submittedName>
</protein>
<organism evidence="2 3">
    <name type="scientific">Jatropha curcas</name>
    <name type="common">Barbados nut</name>
    <dbReference type="NCBI Taxonomy" id="180498"/>
    <lineage>
        <taxon>Eukaryota</taxon>
        <taxon>Viridiplantae</taxon>
        <taxon>Streptophyta</taxon>
        <taxon>Embryophyta</taxon>
        <taxon>Tracheophyta</taxon>
        <taxon>Spermatophyta</taxon>
        <taxon>Magnoliopsida</taxon>
        <taxon>eudicotyledons</taxon>
        <taxon>Gunneridae</taxon>
        <taxon>Pentapetalae</taxon>
        <taxon>rosids</taxon>
        <taxon>fabids</taxon>
        <taxon>Malpighiales</taxon>
        <taxon>Euphorbiaceae</taxon>
        <taxon>Crotonoideae</taxon>
        <taxon>Jatropheae</taxon>
        <taxon>Jatropha</taxon>
    </lineage>
</organism>
<evidence type="ECO:0000256" key="1">
    <source>
        <dbReference type="SAM" id="Phobius"/>
    </source>
</evidence>
<evidence type="ECO:0000313" key="3">
    <source>
        <dbReference type="Proteomes" id="UP000027138"/>
    </source>
</evidence>
<dbReference type="PANTHER" id="PTHR35694:SF1">
    <property type="entry name" value="DENEDDYLASE"/>
    <property type="match status" value="1"/>
</dbReference>
<keyword evidence="1" id="KW-0472">Membrane</keyword>
<dbReference type="EMBL" id="KK915662">
    <property type="protein sequence ID" value="KDP21028.1"/>
    <property type="molecule type" value="Genomic_DNA"/>
</dbReference>
<proteinExistence type="predicted"/>
<keyword evidence="1" id="KW-1133">Transmembrane helix</keyword>
<dbReference type="STRING" id="180498.A0A067JE38"/>
<sequence>MPTQSISLSSPTLLLSPRSSFLSSKTTIFTFPKLPLTHFRNPFPVLFCASPKSTQRQQQEEEILQLIAESNEKTLPCVRTFENDLARLSLVGGVGFEQALTAAAADGGQAAAEHINSGISAMVVETVFPGPGDEHATISTRLFLPAKKVKEKAGRLKKSYAKDILSGTTSQNILAMTFRQVVLQKLWNFELVVFRPGTERNIEDLENPREVPASFFISSSDEQVISVLAEAVCVAALQHTEKHFLDDFFGKNSSGVFSWFQKPKKIMSNDSSVIIYKFFEDEIVENAKSLLENFNSAKESFKGTKMRSKYNWWTPVAHSKLKKIGGPEFCAWTSEYVPSYKLQINTDKLKDIKFEGWRRSADNRWEVLLTHSQMAGLAETLDMYYEDIYSLPDKELSCHSTTKFTNFSSKKVPASFFISSSDEQVISVLAEAVCVAALQHTEKHFLDDFFGKNSSGVFSWFQKPKKIMSNDSSVIIYKFFEDEIVENAKSLLENFNSAKESFKGTKMRSKYNWWTPVAHSKLKKIGGPEFCAWTSEYVPSYKLQINTDKLKDIKFEGWRRSADNRWEVLLTHSQMAGLAETLDMYYEDIYSLPDKELSCHSTTKFTNFSSKKVRSSLLKILSVGLATGIFLVAISALGHIFFPLLRKGEIYTQQLGSPPSSEIEYAINESLDNEKLQEFCVLVVKKIKDGCGWPGDVITEENNGAWIGEVPKYLKMMDKSDSNIEENSTSASSEKIDEDIKSAAQDIASYQVVLSTDGKIIGFQPTSRIGVNHWASNPLAKELYGGRKLSPGIFEPGHKIRLPKEIVVIELLMSANFDACFVLARPAR</sequence>
<gene>
    <name evidence="2" type="ORF">JCGZ_21499</name>
</gene>
<name>A0A067JE38_JATCU</name>
<feature type="transmembrane region" description="Helical" evidence="1">
    <location>
        <begin position="620"/>
        <end position="645"/>
    </location>
</feature>
<evidence type="ECO:0000313" key="2">
    <source>
        <dbReference type="EMBL" id="KDP21028.1"/>
    </source>
</evidence>
<reference evidence="2 3" key="1">
    <citation type="journal article" date="2014" name="PLoS ONE">
        <title>Global Analysis of Gene Expression Profiles in Physic Nut (Jatropha curcas L.) Seedlings Exposed to Salt Stress.</title>
        <authorList>
            <person name="Zhang L."/>
            <person name="Zhang C."/>
            <person name="Wu P."/>
            <person name="Chen Y."/>
            <person name="Li M."/>
            <person name="Jiang H."/>
            <person name="Wu G."/>
        </authorList>
    </citation>
    <scope>NUCLEOTIDE SEQUENCE [LARGE SCALE GENOMIC DNA]</scope>
    <source>
        <strain evidence="3">cv. GZQX0401</strain>
        <tissue evidence="2">Young leaves</tissue>
    </source>
</reference>
<dbReference type="OrthoDB" id="1894747at2759"/>
<accession>A0A067JE38</accession>
<dbReference type="PANTHER" id="PTHR35694">
    <property type="entry name" value="DENEDDYLASE"/>
    <property type="match status" value="1"/>
</dbReference>
<keyword evidence="3" id="KW-1185">Reference proteome</keyword>